<dbReference type="EMBL" id="JAPXFL010000002">
    <property type="protein sequence ID" value="KAK9510811.1"/>
    <property type="molecule type" value="Genomic_DNA"/>
</dbReference>
<organism evidence="7 8">
    <name type="scientific">Rhynocoris fuscipes</name>
    <dbReference type="NCBI Taxonomy" id="488301"/>
    <lineage>
        <taxon>Eukaryota</taxon>
        <taxon>Metazoa</taxon>
        <taxon>Ecdysozoa</taxon>
        <taxon>Arthropoda</taxon>
        <taxon>Hexapoda</taxon>
        <taxon>Insecta</taxon>
        <taxon>Pterygota</taxon>
        <taxon>Neoptera</taxon>
        <taxon>Paraneoptera</taxon>
        <taxon>Hemiptera</taxon>
        <taxon>Heteroptera</taxon>
        <taxon>Panheteroptera</taxon>
        <taxon>Cimicomorpha</taxon>
        <taxon>Reduviidae</taxon>
        <taxon>Harpactorinae</taxon>
        <taxon>Harpactorini</taxon>
        <taxon>Rhynocoris</taxon>
    </lineage>
</organism>
<sequence length="921" mass="108970">MLATISPCSSHLEETLSTLRYASQARSIVNTVRINEGPQDRLIRELKAEVERLNSEMEKNRHREVNVQSSSEEVENLPSEEVEKLRKETVEAKVQVEMMNNETFRYQQQMTNIMKQNDHLSEQVYEKNKQLEESKIQIETLNKELKPMNALLSATQNELQENVNKIDLLNKEIAQLQSSHEEFKQKYQDLIKRNNDLEEKLNLEQSENDKVFSKKNELIENLKSENNLLKSDLNTARNELHQMKSIIDDKIVLSKDEKLEMDSKLKNKDEDLCLTKEKNEKLKVDLKQAHSDIKKLQSKINEERKKVESFDKLSKELDQIKDENKQLKEKVHKKKNKEIIELKSDKEVLEKNLFNANEKLINAENQLDKNKQTSLENIQLIKEYEQEIQKLKDENNSLDTNLKNIDVKLQKTKNLIDENNKNSNAINLENEKLILEKDKEIKNIKEENIFYRNESAKALEQINDLKKQLEELSKQGKTENDKLKKEIEKYAKEIKAMKNDYKVLEEKHSKAVKDLENVHLQDKTVSENALQQKNIEIDKLLKENESLKSELNQLKEKCHEITTELNRTNEKIEKEKLKMIEEKMNEIKTLKEDNSLLKKQQCSTRDELLKALSIIEQKSHKLEVLENEKQQIIDDKCKIVGQLQLEITELHNAIDASNNKLRNIENNLLLETNRKVELEDKLKKLENKFKALEEDKTILESRVKNAEHLRQNLQTELSWMAGERSFSEYQIETNKNKDKASFKHAVMMKDVEVYGFITDNLYPHHWEHLTRKARDYAEKYKIPYEFEKGEDCVIVRHLMLSASTTLNHFQFNQWLEKIEKNNLWFREMDKDWPWEVDFRDYFTHESDKPLEFVDNENGFLDPIVWRDTMLRRHVRGIREDVDALIVHFSSTEDSLIYSILSRLKAAADRLEEVTVNRNLKK</sequence>
<feature type="domain" description="Kinesin motor" evidence="6">
    <location>
        <begin position="1"/>
        <end position="28"/>
    </location>
</feature>
<evidence type="ECO:0000313" key="8">
    <source>
        <dbReference type="Proteomes" id="UP001461498"/>
    </source>
</evidence>
<protein>
    <recommendedName>
        <fullName evidence="6">Kinesin motor domain-containing protein</fullName>
    </recommendedName>
</protein>
<reference evidence="7 8" key="1">
    <citation type="submission" date="2022-12" db="EMBL/GenBank/DDBJ databases">
        <title>Chromosome-level genome assembly of true bugs.</title>
        <authorList>
            <person name="Ma L."/>
            <person name="Li H."/>
        </authorList>
    </citation>
    <scope>NUCLEOTIDE SEQUENCE [LARGE SCALE GENOMIC DNA]</scope>
    <source>
        <strain evidence="7">Lab_2022b</strain>
    </source>
</reference>
<feature type="coiled-coil region" evidence="4">
    <location>
        <begin position="434"/>
        <end position="716"/>
    </location>
</feature>
<dbReference type="AlphaFoldDB" id="A0AAW1DIY5"/>
<comment type="caution">
    <text evidence="7">The sequence shown here is derived from an EMBL/GenBank/DDBJ whole genome shotgun (WGS) entry which is preliminary data.</text>
</comment>
<dbReference type="Proteomes" id="UP001461498">
    <property type="component" value="Unassembled WGS sequence"/>
</dbReference>
<dbReference type="PANTHER" id="PTHR47117">
    <property type="entry name" value="STAR-RELATED LIPID TRANSFER PROTEIN 9"/>
    <property type="match status" value="1"/>
</dbReference>
<accession>A0AAW1DIY5</accession>
<evidence type="ECO:0000256" key="2">
    <source>
        <dbReference type="ARBA" id="ARBA00022840"/>
    </source>
</evidence>
<proteinExistence type="inferred from homology"/>
<comment type="caution">
    <text evidence="3">Lacks conserved residue(s) required for the propagation of feature annotation.</text>
</comment>
<dbReference type="InterPro" id="IPR036961">
    <property type="entry name" value="Kinesin_motor_dom_sf"/>
</dbReference>
<evidence type="ECO:0000256" key="3">
    <source>
        <dbReference type="PROSITE-ProRule" id="PRU00283"/>
    </source>
</evidence>
<dbReference type="PROSITE" id="PS50067">
    <property type="entry name" value="KINESIN_MOTOR_2"/>
    <property type="match status" value="1"/>
</dbReference>
<dbReference type="GO" id="GO:0005524">
    <property type="term" value="F:ATP binding"/>
    <property type="evidence" value="ECO:0007669"/>
    <property type="project" value="UniProtKB-KW"/>
</dbReference>
<dbReference type="GO" id="GO:0007018">
    <property type="term" value="P:microtubule-based movement"/>
    <property type="evidence" value="ECO:0007669"/>
    <property type="project" value="InterPro"/>
</dbReference>
<evidence type="ECO:0000259" key="6">
    <source>
        <dbReference type="PROSITE" id="PS50067"/>
    </source>
</evidence>
<dbReference type="GO" id="GO:0008017">
    <property type="term" value="F:microtubule binding"/>
    <property type="evidence" value="ECO:0007669"/>
    <property type="project" value="InterPro"/>
</dbReference>
<keyword evidence="1" id="KW-0547">Nucleotide-binding</keyword>
<name>A0AAW1DIY5_9HEMI</name>
<evidence type="ECO:0000256" key="4">
    <source>
        <dbReference type="SAM" id="Coils"/>
    </source>
</evidence>
<keyword evidence="8" id="KW-1185">Reference proteome</keyword>
<feature type="region of interest" description="Disordered" evidence="5">
    <location>
        <begin position="57"/>
        <end position="82"/>
    </location>
</feature>
<evidence type="ECO:0000313" key="7">
    <source>
        <dbReference type="EMBL" id="KAK9510811.1"/>
    </source>
</evidence>
<dbReference type="GO" id="GO:0003777">
    <property type="term" value="F:microtubule motor activity"/>
    <property type="evidence" value="ECO:0007669"/>
    <property type="project" value="InterPro"/>
</dbReference>
<comment type="similarity">
    <text evidence="3">Belongs to the TRAFAC class myosin-kinesin ATPase superfamily. Kinesin family.</text>
</comment>
<dbReference type="InterPro" id="IPR027417">
    <property type="entry name" value="P-loop_NTPase"/>
</dbReference>
<evidence type="ECO:0000256" key="5">
    <source>
        <dbReference type="SAM" id="MobiDB-lite"/>
    </source>
</evidence>
<evidence type="ECO:0000256" key="1">
    <source>
        <dbReference type="ARBA" id="ARBA00022741"/>
    </source>
</evidence>
<gene>
    <name evidence="7" type="ORF">O3M35_005518</name>
</gene>
<dbReference type="Gene3D" id="3.40.850.10">
    <property type="entry name" value="Kinesin motor domain"/>
    <property type="match status" value="1"/>
</dbReference>
<dbReference type="InterPro" id="IPR001752">
    <property type="entry name" value="Kinesin_motor_dom"/>
</dbReference>
<keyword evidence="4" id="KW-0175">Coiled coil</keyword>
<dbReference type="SUPFAM" id="SSF52540">
    <property type="entry name" value="P-loop containing nucleoside triphosphate hydrolases"/>
    <property type="match status" value="1"/>
</dbReference>
<feature type="coiled-coil region" evidence="4">
    <location>
        <begin position="279"/>
        <end position="408"/>
    </location>
</feature>
<keyword evidence="2" id="KW-0067">ATP-binding</keyword>